<evidence type="ECO:0000313" key="1">
    <source>
        <dbReference type="EMBL" id="PKK59417.1"/>
    </source>
</evidence>
<dbReference type="VEuPathDB" id="FungiDB:FUN_003851"/>
<accession>A0A2N1MS07</accession>
<reference evidence="2 5" key="2">
    <citation type="submission" date="2017-10" db="EMBL/GenBank/DDBJ databases">
        <title>Extensive intraspecific genome diversity in a model arbuscular mycorrhizal fungus.</title>
        <authorList>
            <person name="Chen E.C.H."/>
            <person name="Morin E."/>
            <person name="Baudet D."/>
            <person name="Noel J."/>
            <person name="Ndikumana S."/>
            <person name="Charron P."/>
            <person name="St-Onge C."/>
            <person name="Giorgi J."/>
            <person name="Grigoriev I.V."/>
            <person name="Roux C."/>
            <person name="Martin F.M."/>
            <person name="Corradi N."/>
        </authorList>
    </citation>
    <scope>NUCLEOTIDE SEQUENCE [LARGE SCALE GENOMIC DNA]</scope>
    <source>
        <strain evidence="2 5">C2</strain>
    </source>
</reference>
<sequence length="739" mass="85629">MGSMEQNSNRTFIHDYPNSNIITTIYYESSGKSHSRKYIIHLLGIYPSNVKKTKKTSKNCPEYEIPDNYKVETTLEGYSIICETNYLSNGMVKFVLNWKDSQGIDQYISNNNSASGVAKNFLMLLNKKTRISGTILFGFDISCLIEARKTILMPINRKNSFTALTSRSQQNKRIKLLAKDIEKESKIILKQQNFDNTKIRYIELEIGDEIVGIDLSEVNLDFTRVRQDAVVCACDEALISRDGYRHLAAISPNLEREYQISNRRNEISKYMETIIPIYNCKIELDNIQNNSNNSSNSSNNNSVNPNFSLTNNQNGFCSYRSIKDLLNTLIPIWKKKSILNIGDNIKLKFGGDGHIVTNKYSHVMFTMCLLNEGDEVLKPEKQYCILLYIGKEQYERLSIAVSKFRNELDSLKNIGFIDQDNITWNVEFYFSGDWKFMALVKGLKAANSKYFCLFCECPKDSRGNLNLRWNISENKKGVEHPSLFPIIELDHWIPDELHIMLRITDVLMGCLFGDLMIDLNEFKKVTKILIEKEMQRIGLTHFQFFESKSKGKSWDWTSLTGPDKLIMLQHFDVTKFIAGDRGKKILLLWKEFFNLYQFLRKDSFSDSEINSFEINAKNWIKLFCEPTIGKSNSINQRRGMFNPTDITPYMHIFVFHIPEFLRKLQHKGLNMRQFSTSSIEKKNHLHVKLFFGGTTMGGGNNSNDNSVLHDILSFENRQLYYLMNDTSRCIKQRIIRPNP</sequence>
<dbReference type="EMBL" id="LLXL01003058">
    <property type="protein sequence ID" value="PKK59417.1"/>
    <property type="molecule type" value="Genomic_DNA"/>
</dbReference>
<dbReference type="VEuPathDB" id="FungiDB:RhiirA1_456734"/>
<proteinExistence type="predicted"/>
<dbReference type="VEuPathDB" id="FungiDB:RhiirA1_456733"/>
<comment type="caution">
    <text evidence="2">The sequence shown here is derived from an EMBL/GenBank/DDBJ whole genome shotgun (WGS) entry which is preliminary data.</text>
</comment>
<evidence type="ECO:0000313" key="5">
    <source>
        <dbReference type="Proteomes" id="UP000233469"/>
    </source>
</evidence>
<dbReference type="EMBL" id="LLXL01001443">
    <property type="protein sequence ID" value="PKK64420.1"/>
    <property type="molecule type" value="Genomic_DNA"/>
</dbReference>
<evidence type="ECO:0000313" key="4">
    <source>
        <dbReference type="EMBL" id="PKK78973.1"/>
    </source>
</evidence>
<organism evidence="2 5">
    <name type="scientific">Rhizophagus irregularis</name>
    <dbReference type="NCBI Taxonomy" id="588596"/>
    <lineage>
        <taxon>Eukaryota</taxon>
        <taxon>Fungi</taxon>
        <taxon>Fungi incertae sedis</taxon>
        <taxon>Mucoromycota</taxon>
        <taxon>Glomeromycotina</taxon>
        <taxon>Glomeromycetes</taxon>
        <taxon>Glomerales</taxon>
        <taxon>Glomeraceae</taxon>
        <taxon>Rhizophagus</taxon>
    </lineage>
</organism>
<dbReference type="VEuPathDB" id="FungiDB:RhiirFUN_019168"/>
<dbReference type="Proteomes" id="UP000233469">
    <property type="component" value="Unassembled WGS sequence"/>
</dbReference>
<gene>
    <name evidence="4" type="ORF">RhiirC2_843039</name>
    <name evidence="3" type="ORF">RhiirC2_850935</name>
    <name evidence="2" type="ORF">RhiirC2_854327</name>
    <name evidence="1" type="ORF">RhiirC2_857353</name>
</gene>
<name>A0A2N1MS07_9GLOM</name>
<dbReference type="PANTHER" id="PTHR31424:SF5">
    <property type="entry name" value="APPLE DOMAIN-CONTAINING PROTEIN"/>
    <property type="match status" value="1"/>
</dbReference>
<dbReference type="PANTHER" id="PTHR31424">
    <property type="entry name" value="PROTEIN CBG23806"/>
    <property type="match status" value="1"/>
</dbReference>
<dbReference type="EMBL" id="LLXL01000062">
    <property type="protein sequence ID" value="PKK78973.1"/>
    <property type="molecule type" value="Genomic_DNA"/>
</dbReference>
<dbReference type="EMBL" id="LLXL01000761">
    <property type="protein sequence ID" value="PKK69132.1"/>
    <property type="molecule type" value="Genomic_DNA"/>
</dbReference>
<dbReference type="VEuPathDB" id="FungiDB:RhiirA1_393474"/>
<evidence type="ECO:0000313" key="3">
    <source>
        <dbReference type="EMBL" id="PKK69132.1"/>
    </source>
</evidence>
<reference evidence="2 5" key="1">
    <citation type="submission" date="2016-04" db="EMBL/GenBank/DDBJ databases">
        <title>Genome analyses suggest a sexual origin of heterokaryosis in a supposedly ancient asexual fungus.</title>
        <authorList>
            <person name="Ropars J."/>
            <person name="Sedzielewska K."/>
            <person name="Noel J."/>
            <person name="Charron P."/>
            <person name="Farinelli L."/>
            <person name="Marton T."/>
            <person name="Kruger M."/>
            <person name="Pelin A."/>
            <person name="Brachmann A."/>
            <person name="Corradi N."/>
        </authorList>
    </citation>
    <scope>NUCLEOTIDE SEQUENCE [LARGE SCALE GENOMIC DNA]</scope>
    <source>
        <strain evidence="2 5">C2</strain>
    </source>
</reference>
<dbReference type="AlphaFoldDB" id="A0A2N1MS07"/>
<evidence type="ECO:0000313" key="2">
    <source>
        <dbReference type="EMBL" id="PKK64420.1"/>
    </source>
</evidence>
<protein>
    <submittedName>
        <fullName evidence="2">Uncharacterized protein</fullName>
    </submittedName>
</protein>